<name>A0AA36H0T1_CYLNA</name>
<keyword evidence="2" id="KW-0963">Cytoplasm</keyword>
<dbReference type="EMBL" id="CATQJL010000305">
    <property type="protein sequence ID" value="CAJ0601695.1"/>
    <property type="molecule type" value="Genomic_DNA"/>
</dbReference>
<accession>A0AA36H0T1</accession>
<dbReference type="AlphaFoldDB" id="A0AA36H0T1"/>
<dbReference type="Proteomes" id="UP001176961">
    <property type="component" value="Unassembled WGS sequence"/>
</dbReference>
<dbReference type="PANTHER" id="PTHR12839">
    <property type="entry name" value="NONSENSE-MEDIATED MRNA DECAY PROTEIN 2 UP-FRAMESHIFT SUPPRESSOR 2"/>
    <property type="match status" value="1"/>
</dbReference>
<evidence type="ECO:0000313" key="5">
    <source>
        <dbReference type="EMBL" id="CAJ0601695.1"/>
    </source>
</evidence>
<evidence type="ECO:0000259" key="4">
    <source>
        <dbReference type="SMART" id="SM00543"/>
    </source>
</evidence>
<comment type="caution">
    <text evidence="5">The sequence shown here is derived from an EMBL/GenBank/DDBJ whole genome shotgun (WGS) entry which is preliminary data.</text>
</comment>
<protein>
    <recommendedName>
        <fullName evidence="4">MIF4G domain-containing protein</fullName>
    </recommendedName>
</protein>
<feature type="domain" description="MIF4G" evidence="4">
    <location>
        <begin position="649"/>
        <end position="878"/>
    </location>
</feature>
<feature type="compositionally biased region" description="Basic and acidic residues" evidence="3">
    <location>
        <begin position="918"/>
        <end position="930"/>
    </location>
</feature>
<evidence type="ECO:0000313" key="6">
    <source>
        <dbReference type="Proteomes" id="UP001176961"/>
    </source>
</evidence>
<reference evidence="5" key="1">
    <citation type="submission" date="2023-07" db="EMBL/GenBank/DDBJ databases">
        <authorList>
            <consortium name="CYATHOMIX"/>
        </authorList>
    </citation>
    <scope>NUCLEOTIDE SEQUENCE</scope>
    <source>
        <strain evidence="5">N/A</strain>
    </source>
</reference>
<evidence type="ECO:0000256" key="3">
    <source>
        <dbReference type="SAM" id="MobiDB-lite"/>
    </source>
</evidence>
<sequence length="1099" mass="124219">MSDWPRLADRSWVDETNKRVQAQECHRAALASVESSDENALHSLDSTLKKTTAFMKKLKTLSTAGVPSLIEDLSRLNLSKFVEEMAAGIAETKLKPADVNPIVDLCVAIASRYSKFPELLLAEIKKGLPLKRTDKIANPAKLRMDVRLLCELILCGVVGKEGLQTLGATLSFICLTDKGEHVNVGLICSLCRPVGWQIAGIVPTPESSDTISIEQDALQVNNAISADHRKVVNDLFTNYHTGMLRHLEKACATMNVIQKRVKRQERTRGDATSEDKSELETVKAEFERLKALATELSNSLGVPMVNLREEPSDNEEDEAAALEMDKALAEGHVSLWPDDETRMFYENLIDIRNIVPRSLYKESEERTIQESDLKTSVDEIDVDGLEGDGLEREAADVEAASSENSDEPYRPNTPPSPSLPQLNEEISAAVDTTSITSEEIKQLAQKFFLNLDHLVNRDTTDQSALDFVSNLNTKTYRKKLVKVLFGVPSSRLDLLPFYARLVASLNPVMPDLTTELSAMLIKQFRDYVQRSGQERVEEKIKCVMFISELVKFGMIPRAEALSCLRQLVYDFRGHSVDMVCAMIETAGYYLYRNSDSHPKMKIILDVVQKKKERIKDVRQTMLIDNAFFACIPPADSAAARRAQAEPPLMIFIRHLVVDIDEHNVNTNIKCIRRLAWDDETVSGWCLKYLTSPWLLPYANLLHLASAVAGLQGLTHYDWISTYVIDACQEMIRISLELPGVFNQKAIATACYLGELYNYSVCDTPVIYKVLYQIISFPETDPLSWQEFYRVRMVCELLNTIADFFQTGRARRKMDYFLTYFHRFYWMKREQWHVNIAATEPMAVIDESGDTTTVAEPPRFPADIEAEYRECMRHLRKSAPLPKDLTEAEKAVEQMEQQLKEKLLLASGSADEEEEEEDERRVLDRGLHQITEEEEEYGSDNEKRPSVMADDDADEKVCVHVEKTTIQPEDEEFMRQLDRMLAEQAKMPPPQAAVANPSVDMTVPAAVRNRFQRQICFEDSPSGSKNAENAKSSMKVSLMARGKGNKSVLKTKEPISNESHSVIQLVYSLKRSRKCVTRYTHIADSIRVGLCAAFWVTDGE</sequence>
<dbReference type="SMART" id="SM00543">
    <property type="entry name" value="MIF4G"/>
    <property type="match status" value="3"/>
</dbReference>
<dbReference type="GO" id="GO:0003723">
    <property type="term" value="F:RNA binding"/>
    <property type="evidence" value="ECO:0007669"/>
    <property type="project" value="InterPro"/>
</dbReference>
<feature type="domain" description="MIF4G" evidence="4">
    <location>
        <begin position="441"/>
        <end position="633"/>
    </location>
</feature>
<dbReference type="Pfam" id="PF04050">
    <property type="entry name" value="Upf2"/>
    <property type="match status" value="1"/>
</dbReference>
<dbReference type="Pfam" id="PF02854">
    <property type="entry name" value="MIF4G"/>
    <property type="match status" value="2"/>
</dbReference>
<keyword evidence="6" id="KW-1185">Reference proteome</keyword>
<organism evidence="5 6">
    <name type="scientific">Cylicocyclus nassatus</name>
    <name type="common">Nematode worm</name>
    <dbReference type="NCBI Taxonomy" id="53992"/>
    <lineage>
        <taxon>Eukaryota</taxon>
        <taxon>Metazoa</taxon>
        <taxon>Ecdysozoa</taxon>
        <taxon>Nematoda</taxon>
        <taxon>Chromadorea</taxon>
        <taxon>Rhabditida</taxon>
        <taxon>Rhabditina</taxon>
        <taxon>Rhabditomorpha</taxon>
        <taxon>Strongyloidea</taxon>
        <taxon>Strongylidae</taxon>
        <taxon>Cylicocyclus</taxon>
    </lineage>
</organism>
<dbReference type="InterPro" id="IPR016024">
    <property type="entry name" value="ARM-type_fold"/>
</dbReference>
<dbReference type="GO" id="GO:0005737">
    <property type="term" value="C:cytoplasm"/>
    <property type="evidence" value="ECO:0007669"/>
    <property type="project" value="UniProtKB-SubCell"/>
</dbReference>
<feature type="region of interest" description="Disordered" evidence="3">
    <location>
        <begin position="904"/>
        <end position="952"/>
    </location>
</feature>
<proteinExistence type="predicted"/>
<evidence type="ECO:0000256" key="1">
    <source>
        <dbReference type="ARBA" id="ARBA00004496"/>
    </source>
</evidence>
<dbReference type="InterPro" id="IPR003890">
    <property type="entry name" value="MIF4G-like_typ-3"/>
</dbReference>
<dbReference type="PANTHER" id="PTHR12839:SF7">
    <property type="entry name" value="REGULATOR OF NONSENSE TRANSCRIPTS 2"/>
    <property type="match status" value="1"/>
</dbReference>
<feature type="region of interest" description="Disordered" evidence="3">
    <location>
        <begin position="386"/>
        <end position="421"/>
    </location>
</feature>
<feature type="domain" description="MIF4G" evidence="4">
    <location>
        <begin position="48"/>
        <end position="355"/>
    </location>
</feature>
<dbReference type="GO" id="GO:0000184">
    <property type="term" value="P:nuclear-transcribed mRNA catabolic process, nonsense-mediated decay"/>
    <property type="evidence" value="ECO:0007669"/>
    <property type="project" value="InterPro"/>
</dbReference>
<comment type="subcellular location">
    <subcellularLocation>
        <location evidence="1">Cytoplasm</location>
    </subcellularLocation>
</comment>
<evidence type="ECO:0000256" key="2">
    <source>
        <dbReference type="ARBA" id="ARBA00022490"/>
    </source>
</evidence>
<gene>
    <name evidence="5" type="ORF">CYNAS_LOCUS13678</name>
</gene>
<dbReference type="InterPro" id="IPR039762">
    <property type="entry name" value="Nmd2/UPF2"/>
</dbReference>
<dbReference type="GO" id="GO:0035145">
    <property type="term" value="C:exon-exon junction complex"/>
    <property type="evidence" value="ECO:0007669"/>
    <property type="project" value="TreeGrafter"/>
</dbReference>
<dbReference type="SUPFAM" id="SSF48371">
    <property type="entry name" value="ARM repeat"/>
    <property type="match status" value="3"/>
</dbReference>
<dbReference type="InterPro" id="IPR007193">
    <property type="entry name" value="Upf2/Nmd2_C"/>
</dbReference>
<dbReference type="Gene3D" id="1.25.40.180">
    <property type="match status" value="3"/>
</dbReference>